<evidence type="ECO:0000313" key="16">
    <source>
        <dbReference type="EMBL" id="KAG3213104.1"/>
    </source>
</evidence>
<evidence type="ECO:0000256" key="9">
    <source>
        <dbReference type="ARBA" id="ARBA00023008"/>
    </source>
</evidence>
<comment type="catalytic activity">
    <reaction evidence="11">
        <text>2 superoxide + 2 H(+) = H2O2 + O2</text>
        <dbReference type="Rhea" id="RHEA:20696"/>
        <dbReference type="ChEBI" id="CHEBI:15378"/>
        <dbReference type="ChEBI" id="CHEBI:15379"/>
        <dbReference type="ChEBI" id="CHEBI:16240"/>
        <dbReference type="ChEBI" id="CHEBI:18421"/>
        <dbReference type="EC" id="1.15.1.1"/>
    </reaction>
</comment>
<dbReference type="Proteomes" id="UP000736787">
    <property type="component" value="Unassembled WGS sequence"/>
</dbReference>
<evidence type="ECO:0000256" key="3">
    <source>
        <dbReference type="ARBA" id="ARBA00010457"/>
    </source>
</evidence>
<keyword evidence="5" id="KW-0479">Metal-binding</keyword>
<proteinExistence type="inferred from homology"/>
<dbReference type="Proteomes" id="UP000774804">
    <property type="component" value="Unassembled WGS sequence"/>
</dbReference>
<dbReference type="FunFam" id="2.60.40.200:FF:000013">
    <property type="entry name" value="Superoxide dismutase [Cu-Zn]"/>
    <property type="match status" value="1"/>
</dbReference>
<evidence type="ECO:0000313" key="13">
    <source>
        <dbReference type="EMBL" id="KAG2884138.1"/>
    </source>
</evidence>
<dbReference type="AlphaFoldDB" id="A0A8T1F037"/>
<dbReference type="InterPro" id="IPR024134">
    <property type="entry name" value="SOD_Cu/Zn_/chaperone"/>
</dbReference>
<reference evidence="15" key="1">
    <citation type="submission" date="2018-10" db="EMBL/GenBank/DDBJ databases">
        <title>Effector identification in a new, highly contiguous assembly of the strawberry crown rot pathogen Phytophthora cactorum.</title>
        <authorList>
            <person name="Armitage A.D."/>
            <person name="Nellist C.F."/>
            <person name="Bates H."/>
            <person name="Vickerstaff R.J."/>
            <person name="Harrison R.J."/>
        </authorList>
    </citation>
    <scope>NUCLEOTIDE SEQUENCE</scope>
    <source>
        <strain evidence="14">4032</strain>
        <strain evidence="13">4040</strain>
        <strain evidence="15">P415</strain>
        <strain evidence="16">P421</strain>
    </source>
</reference>
<dbReference type="InterPro" id="IPR036423">
    <property type="entry name" value="SOD-like_Cu/Zn_dom_sf"/>
</dbReference>
<dbReference type="PRINTS" id="PR00068">
    <property type="entry name" value="CUZNDISMTASE"/>
</dbReference>
<dbReference type="Pfam" id="PF00080">
    <property type="entry name" value="Sod_Cu"/>
    <property type="match status" value="1"/>
</dbReference>
<dbReference type="EMBL" id="RCMI01001284">
    <property type="protein sequence ID" value="KAG2887232.1"/>
    <property type="molecule type" value="Genomic_DNA"/>
</dbReference>
<comment type="similarity">
    <text evidence="3">Belongs to the Cu-Zn superoxide dismutase family.</text>
</comment>
<comment type="cofactor">
    <cofactor evidence="1">
        <name>Cu cation</name>
        <dbReference type="ChEBI" id="CHEBI:23378"/>
    </cofactor>
</comment>
<comment type="caution">
    <text evidence="15">The sequence shown here is derived from an EMBL/GenBank/DDBJ whole genome shotgun (WGS) entry which is preliminary data.</text>
</comment>
<sequence>MGRCKKPARILLARRAWLPHFSTEICKQETMAKAVCTLYGDDATVYGSLVITQAHEDAKSVITGELKGLSPGKHALHVNVFGDVSQPTGAALGGVFNPFGKNHGAPEDAERRVGSLGNVEVGEDGSVQVHVEDKLVKLIGPHSIIGRSIVVHESEDDLGKGGHELSLQNGNAGAIKAFGVVGISS</sequence>
<evidence type="ECO:0000256" key="7">
    <source>
        <dbReference type="ARBA" id="ARBA00022862"/>
    </source>
</evidence>
<evidence type="ECO:0000256" key="11">
    <source>
        <dbReference type="ARBA" id="ARBA00049204"/>
    </source>
</evidence>
<dbReference type="Proteomes" id="UP000760860">
    <property type="component" value="Unassembled WGS sequence"/>
</dbReference>
<keyword evidence="10" id="KW-1015">Disulfide bond</keyword>
<evidence type="ECO:0000259" key="12">
    <source>
        <dbReference type="Pfam" id="PF00080"/>
    </source>
</evidence>
<evidence type="ECO:0000256" key="1">
    <source>
        <dbReference type="ARBA" id="ARBA00001935"/>
    </source>
</evidence>
<dbReference type="EMBL" id="RCML01001130">
    <property type="protein sequence ID" value="KAG2965215.1"/>
    <property type="molecule type" value="Genomic_DNA"/>
</dbReference>
<keyword evidence="9" id="KW-0186">Copper</keyword>
<evidence type="ECO:0000256" key="10">
    <source>
        <dbReference type="ARBA" id="ARBA00023157"/>
    </source>
</evidence>
<dbReference type="Proteomes" id="UP000697107">
    <property type="component" value="Unassembled WGS sequence"/>
</dbReference>
<dbReference type="VEuPathDB" id="FungiDB:PC110_g20242"/>
<evidence type="ECO:0000256" key="5">
    <source>
        <dbReference type="ARBA" id="ARBA00022723"/>
    </source>
</evidence>
<name>A0A8T1F037_9STRA</name>
<evidence type="ECO:0000256" key="8">
    <source>
        <dbReference type="ARBA" id="ARBA00023002"/>
    </source>
</evidence>
<dbReference type="EMBL" id="RCMV01000769">
    <property type="protein sequence ID" value="KAG3213104.1"/>
    <property type="molecule type" value="Genomic_DNA"/>
</dbReference>
<accession>A0A8T1F037</accession>
<keyword evidence="6" id="KW-0862">Zinc</keyword>
<keyword evidence="8" id="KW-0560">Oxidoreductase</keyword>
<dbReference type="InterPro" id="IPR001424">
    <property type="entry name" value="SOD_Cu_Zn_dom"/>
</dbReference>
<dbReference type="GO" id="GO:0005507">
    <property type="term" value="F:copper ion binding"/>
    <property type="evidence" value="ECO:0007669"/>
    <property type="project" value="InterPro"/>
</dbReference>
<organism evidence="15 17">
    <name type="scientific">Phytophthora cactorum</name>
    <dbReference type="NCBI Taxonomy" id="29920"/>
    <lineage>
        <taxon>Eukaryota</taxon>
        <taxon>Sar</taxon>
        <taxon>Stramenopiles</taxon>
        <taxon>Oomycota</taxon>
        <taxon>Peronosporomycetes</taxon>
        <taxon>Peronosporales</taxon>
        <taxon>Peronosporaceae</taxon>
        <taxon>Phytophthora</taxon>
    </lineage>
</organism>
<feature type="domain" description="Superoxide dismutase copper/zinc binding" evidence="12">
    <location>
        <begin position="45"/>
        <end position="181"/>
    </location>
</feature>
<evidence type="ECO:0000313" key="17">
    <source>
        <dbReference type="Proteomes" id="UP000697107"/>
    </source>
</evidence>
<dbReference type="GO" id="GO:0004784">
    <property type="term" value="F:superoxide dismutase activity"/>
    <property type="evidence" value="ECO:0007669"/>
    <property type="project" value="UniProtKB-EC"/>
</dbReference>
<evidence type="ECO:0000313" key="14">
    <source>
        <dbReference type="EMBL" id="KAG2887232.1"/>
    </source>
</evidence>
<dbReference type="EC" id="1.15.1.1" evidence="4"/>
<evidence type="ECO:0000256" key="2">
    <source>
        <dbReference type="ARBA" id="ARBA00001947"/>
    </source>
</evidence>
<keyword evidence="7" id="KW-0049">Antioxidant</keyword>
<protein>
    <recommendedName>
        <fullName evidence="4">superoxide dismutase</fullName>
        <ecNumber evidence="4">1.15.1.1</ecNumber>
    </recommendedName>
</protein>
<evidence type="ECO:0000256" key="4">
    <source>
        <dbReference type="ARBA" id="ARBA00012682"/>
    </source>
</evidence>
<dbReference type="CDD" id="cd00305">
    <property type="entry name" value="Cu-Zn_Superoxide_Dismutase"/>
    <property type="match status" value="1"/>
</dbReference>
<evidence type="ECO:0000256" key="6">
    <source>
        <dbReference type="ARBA" id="ARBA00022833"/>
    </source>
</evidence>
<gene>
    <name evidence="14" type="ORF">PC115_g20420</name>
    <name evidence="13" type="ORF">PC117_g25864</name>
    <name evidence="15" type="ORF">PC118_g19877</name>
    <name evidence="16" type="ORF">PC129_g15953</name>
</gene>
<dbReference type="SUPFAM" id="SSF49329">
    <property type="entry name" value="Cu,Zn superoxide dismutase-like"/>
    <property type="match status" value="1"/>
</dbReference>
<comment type="cofactor">
    <cofactor evidence="2">
        <name>Zn(2+)</name>
        <dbReference type="ChEBI" id="CHEBI:29105"/>
    </cofactor>
</comment>
<dbReference type="PANTHER" id="PTHR10003">
    <property type="entry name" value="SUPEROXIDE DISMUTASE CU-ZN -RELATED"/>
    <property type="match status" value="1"/>
</dbReference>
<dbReference type="EMBL" id="RCMK01002155">
    <property type="protein sequence ID" value="KAG2884138.1"/>
    <property type="molecule type" value="Genomic_DNA"/>
</dbReference>
<dbReference type="Gene3D" id="2.60.40.200">
    <property type="entry name" value="Superoxide dismutase, copper/zinc binding domain"/>
    <property type="match status" value="1"/>
</dbReference>
<evidence type="ECO:0000313" key="15">
    <source>
        <dbReference type="EMBL" id="KAG2965215.1"/>
    </source>
</evidence>